<dbReference type="Pfam" id="PF13650">
    <property type="entry name" value="Asp_protease_2"/>
    <property type="match status" value="2"/>
</dbReference>
<dbReference type="Pfam" id="PF17820">
    <property type="entry name" value="PDZ_6"/>
    <property type="match status" value="1"/>
</dbReference>
<dbReference type="GO" id="GO:0008233">
    <property type="term" value="F:peptidase activity"/>
    <property type="evidence" value="ECO:0007669"/>
    <property type="project" value="UniProtKB-KW"/>
</dbReference>
<evidence type="ECO:0000313" key="3">
    <source>
        <dbReference type="EMBL" id="MFC5271857.1"/>
    </source>
</evidence>
<dbReference type="EMBL" id="JBHSKT010000009">
    <property type="protein sequence ID" value="MFC5271857.1"/>
    <property type="molecule type" value="Genomic_DNA"/>
</dbReference>
<dbReference type="RefSeq" id="WP_378018214.1">
    <property type="nucleotide sequence ID" value="NZ_JBHSKT010000009.1"/>
</dbReference>
<dbReference type="InterPro" id="IPR021109">
    <property type="entry name" value="Peptidase_aspartic_dom_sf"/>
</dbReference>
<sequence length="464" mass="52155">MSTLSASGRFYFLPRKRYRFSVKNVGNAAENLQIIAEITFNLESLVKHFFSIKRYGFPRKNLWWLFVLWFWLFSELPTQAQAFKFTSGRKKQTLRFQLHRNLMIVEAKLNGKGPYNFLLDTGVNTSIITDAGLQDSVRFSRGPALRIAGVGEGSDLHAFYTPDLKVELPGIVSENLTFAVLSEDILNLGSYVGIPVAGILGYDFFNSFVVEANFSTLKLKLFEPETYKPERNYEVLPLSLEGNKPYLQTEIQVQNENVPVRLLVDTGAGFALSLETASDPRLKLPAKTLRAQLGIGLAGTVNGYLVRIEKLRLGKYLVPHLLSSFPDSVALLGKTSVKRNGTLGLELLKRFAVVFDYPHQKLCLKQRIPLDKPFEYDLCGLDLVAVAPDFRTYRVTGVHENSAAAEAGILAGDELLTLDMMPVSQLNLTQISRIFHSYPGRKITLLLKREGQLVYAEVILKRRI</sequence>
<dbReference type="InterPro" id="IPR041489">
    <property type="entry name" value="PDZ_6"/>
</dbReference>
<reference evidence="4" key="1">
    <citation type="journal article" date="2019" name="Int. J. Syst. Evol. Microbiol.">
        <title>The Global Catalogue of Microorganisms (GCM) 10K type strain sequencing project: providing services to taxonomists for standard genome sequencing and annotation.</title>
        <authorList>
            <consortium name="The Broad Institute Genomics Platform"/>
            <consortium name="The Broad Institute Genome Sequencing Center for Infectious Disease"/>
            <person name="Wu L."/>
            <person name="Ma J."/>
        </authorList>
    </citation>
    <scope>NUCLEOTIDE SEQUENCE [LARGE SCALE GENOMIC DNA]</scope>
    <source>
        <strain evidence="4">KACC 12602</strain>
    </source>
</reference>
<dbReference type="Proteomes" id="UP001596161">
    <property type="component" value="Unassembled WGS sequence"/>
</dbReference>
<proteinExistence type="predicted"/>
<keyword evidence="3" id="KW-0645">Protease</keyword>
<dbReference type="GO" id="GO:0006508">
    <property type="term" value="P:proteolysis"/>
    <property type="evidence" value="ECO:0007669"/>
    <property type="project" value="UniProtKB-KW"/>
</dbReference>
<evidence type="ECO:0000259" key="2">
    <source>
        <dbReference type="PROSITE" id="PS50175"/>
    </source>
</evidence>
<gene>
    <name evidence="3" type="ORF">ACFPIB_14660</name>
</gene>
<evidence type="ECO:0000313" key="4">
    <source>
        <dbReference type="Proteomes" id="UP001596161"/>
    </source>
</evidence>
<feature type="domain" description="Peptidase A2" evidence="2">
    <location>
        <begin position="115"/>
        <end position="151"/>
    </location>
</feature>
<dbReference type="Gene3D" id="2.40.70.10">
    <property type="entry name" value="Acid Proteases"/>
    <property type="match status" value="2"/>
</dbReference>
<dbReference type="SUPFAM" id="SSF50156">
    <property type="entry name" value="PDZ domain-like"/>
    <property type="match status" value="1"/>
</dbReference>
<organism evidence="3 4">
    <name type="scientific">Adhaeribacter terreus</name>
    <dbReference type="NCBI Taxonomy" id="529703"/>
    <lineage>
        <taxon>Bacteria</taxon>
        <taxon>Pseudomonadati</taxon>
        <taxon>Bacteroidota</taxon>
        <taxon>Cytophagia</taxon>
        <taxon>Cytophagales</taxon>
        <taxon>Hymenobacteraceae</taxon>
        <taxon>Adhaeribacter</taxon>
    </lineage>
</organism>
<accession>A0ABW0EBW3</accession>
<dbReference type="Gene3D" id="2.30.42.10">
    <property type="match status" value="1"/>
</dbReference>
<keyword evidence="1" id="KW-0378">Hydrolase</keyword>
<dbReference type="PROSITE" id="PS50175">
    <property type="entry name" value="ASP_PROT_RETROV"/>
    <property type="match status" value="1"/>
</dbReference>
<comment type="caution">
    <text evidence="3">The sequence shown here is derived from an EMBL/GenBank/DDBJ whole genome shotgun (WGS) entry which is preliminary data.</text>
</comment>
<name>A0ABW0EBW3_9BACT</name>
<keyword evidence="4" id="KW-1185">Reference proteome</keyword>
<dbReference type="InterPro" id="IPR001969">
    <property type="entry name" value="Aspartic_peptidase_AS"/>
</dbReference>
<dbReference type="InterPro" id="IPR036034">
    <property type="entry name" value="PDZ_sf"/>
</dbReference>
<protein>
    <submittedName>
        <fullName evidence="3">Aspartyl protease family protein</fullName>
    </submittedName>
</protein>
<dbReference type="PROSITE" id="PS00141">
    <property type="entry name" value="ASP_PROTEASE"/>
    <property type="match status" value="1"/>
</dbReference>
<evidence type="ECO:0000256" key="1">
    <source>
        <dbReference type="ARBA" id="ARBA00022801"/>
    </source>
</evidence>
<dbReference type="CDD" id="cd05483">
    <property type="entry name" value="retropepsin_like_bacteria"/>
    <property type="match status" value="1"/>
</dbReference>
<dbReference type="InterPro" id="IPR001995">
    <property type="entry name" value="Peptidase_A2_cat"/>
</dbReference>
<dbReference type="InterPro" id="IPR034122">
    <property type="entry name" value="Retropepsin-like_bacterial"/>
</dbReference>